<dbReference type="OrthoDB" id="9863514at2"/>
<accession>A0A328PR72</accession>
<name>A0A328PR72_9MOLU</name>
<dbReference type="EMBL" id="QKVO01000017">
    <property type="protein sequence ID" value="RAO94827.1"/>
    <property type="molecule type" value="Genomic_DNA"/>
</dbReference>
<organism evidence="1 2">
    <name type="scientific">Mycoplasma wenyonii</name>
    <dbReference type="NCBI Taxonomy" id="65123"/>
    <lineage>
        <taxon>Bacteria</taxon>
        <taxon>Bacillati</taxon>
        <taxon>Mycoplasmatota</taxon>
        <taxon>Mollicutes</taxon>
        <taxon>Mycoplasmataceae</taxon>
        <taxon>Mycoplasma</taxon>
    </lineage>
</organism>
<evidence type="ECO:0000313" key="1">
    <source>
        <dbReference type="EMBL" id="RAO94827.1"/>
    </source>
</evidence>
<reference evidence="2" key="1">
    <citation type="submission" date="2018-06" db="EMBL/GenBank/DDBJ databases">
        <authorList>
            <person name="Martinez Ocampo F."/>
            <person name="Quiroz Castaneda R.E."/>
            <person name="Rojas Lopez X."/>
        </authorList>
    </citation>
    <scope>NUCLEOTIDE SEQUENCE [LARGE SCALE GENOMIC DNA]</scope>
    <source>
        <strain evidence="2">INIFAP02</strain>
    </source>
</reference>
<dbReference type="Proteomes" id="UP000249762">
    <property type="component" value="Unassembled WGS sequence"/>
</dbReference>
<protein>
    <submittedName>
        <fullName evidence="1">Uncharacterized protein</fullName>
    </submittedName>
</protein>
<dbReference type="AlphaFoldDB" id="A0A328PR72"/>
<dbReference type="RefSeq" id="WP_112665812.1">
    <property type="nucleotide sequence ID" value="NZ_QKVO01000017.1"/>
</dbReference>
<proteinExistence type="predicted"/>
<keyword evidence="2" id="KW-1185">Reference proteome</keyword>
<gene>
    <name evidence="1" type="ORF">DNK47_02970</name>
</gene>
<comment type="caution">
    <text evidence="1">The sequence shown here is derived from an EMBL/GenBank/DDBJ whole genome shotgun (WGS) entry which is preliminary data.</text>
</comment>
<evidence type="ECO:0000313" key="2">
    <source>
        <dbReference type="Proteomes" id="UP000249762"/>
    </source>
</evidence>
<sequence length="224" mass="25127">MALIPFLSSLIVTCGFMAGVYAPLSFAFLDTNSISSVSKIIYSPEKLSVTDPVLGCNEHERNYKVYLVVSEEGEKDWTKESAKDKVTFKVVDVNGGEKIVWGLGVQEDNKLSNWKLRFGDNMEVKLNVPQEGSAFSDSNYQAITCQDKKIERELSDRGREVTVSAEKEGHSGSTILKVEVDQKRCTDKSNENKEECEIKLVQGLNLKWTEDFKPKAIFPKSSKK</sequence>